<gene>
    <name evidence="3" type="ORF">HL667_24420</name>
</gene>
<feature type="region of interest" description="Disordered" evidence="1">
    <location>
        <begin position="42"/>
        <end position="84"/>
    </location>
</feature>
<feature type="chain" id="PRO_5047269102" description="Alkaline proteinase inhibitor/ Outer membrane lipoprotein Omp19 domain-containing protein" evidence="2">
    <location>
        <begin position="28"/>
        <end position="182"/>
    </location>
</feature>
<evidence type="ECO:0000256" key="2">
    <source>
        <dbReference type="SAM" id="SignalP"/>
    </source>
</evidence>
<proteinExistence type="predicted"/>
<keyword evidence="2" id="KW-0732">Signal</keyword>
<protein>
    <recommendedName>
        <fullName evidence="5">Alkaline proteinase inhibitor/ Outer membrane lipoprotein Omp19 domain-containing protein</fullName>
    </recommendedName>
</protein>
<organism evidence="3 4">
    <name type="scientific">Bradyrhizobium aeschynomenes</name>
    <dbReference type="NCBI Taxonomy" id="2734909"/>
    <lineage>
        <taxon>Bacteria</taxon>
        <taxon>Pseudomonadati</taxon>
        <taxon>Pseudomonadota</taxon>
        <taxon>Alphaproteobacteria</taxon>
        <taxon>Hyphomicrobiales</taxon>
        <taxon>Nitrobacteraceae</taxon>
        <taxon>Bradyrhizobium</taxon>
    </lineage>
</organism>
<evidence type="ECO:0000256" key="1">
    <source>
        <dbReference type="SAM" id="MobiDB-lite"/>
    </source>
</evidence>
<reference evidence="3" key="1">
    <citation type="submission" date="2020-05" db="EMBL/GenBank/DDBJ databases">
        <title>Nod-independent and nitrogen-fixing Bradyrhizobium aeschynomene sp. nov. isolated from nodules of Aeschynomene indica.</title>
        <authorList>
            <person name="Zhang Z."/>
        </authorList>
    </citation>
    <scope>NUCLEOTIDE SEQUENCE</scope>
    <source>
        <strain evidence="3">83012</strain>
    </source>
</reference>
<accession>A0ABX2CLD3</accession>
<dbReference type="EMBL" id="JABFDN010000009">
    <property type="protein sequence ID" value="NPU68169.1"/>
    <property type="molecule type" value="Genomic_DNA"/>
</dbReference>
<feature type="compositionally biased region" description="Low complexity" evidence="1">
    <location>
        <begin position="57"/>
        <end position="82"/>
    </location>
</feature>
<sequence>MRLSSTVVASSAAAALATLLLCGPAASQITSGPATTLQGVTVDAPKQATRLPRSKATADAPSSRRAPSAAQTASSTTSAPPTGSVEERLAKLQMTSSSCNGGCETSFKSAKAPWVGCALSGQEFSHFDPACSDTLKYKDYADCAGTKAFLGWDRNKVWLHCSSLLAGGKFQVAELKRAKRAH</sequence>
<name>A0ABX2CLD3_9BRAD</name>
<comment type="caution">
    <text evidence="3">The sequence shown here is derived from an EMBL/GenBank/DDBJ whole genome shotgun (WGS) entry which is preliminary data.</text>
</comment>
<dbReference type="Proteomes" id="UP000886476">
    <property type="component" value="Unassembled WGS sequence"/>
</dbReference>
<feature type="signal peptide" evidence="2">
    <location>
        <begin position="1"/>
        <end position="27"/>
    </location>
</feature>
<keyword evidence="4" id="KW-1185">Reference proteome</keyword>
<evidence type="ECO:0008006" key="5">
    <source>
        <dbReference type="Google" id="ProtNLM"/>
    </source>
</evidence>
<evidence type="ECO:0000313" key="3">
    <source>
        <dbReference type="EMBL" id="NPU68169.1"/>
    </source>
</evidence>
<evidence type="ECO:0000313" key="4">
    <source>
        <dbReference type="Proteomes" id="UP000886476"/>
    </source>
</evidence>